<dbReference type="Gene3D" id="1.25.40.20">
    <property type="entry name" value="Ankyrin repeat-containing domain"/>
    <property type="match status" value="2"/>
</dbReference>
<dbReference type="InterPro" id="IPR056884">
    <property type="entry name" value="NPHP3-like_N"/>
</dbReference>
<dbReference type="Gene3D" id="3.40.50.300">
    <property type="entry name" value="P-loop containing nucleotide triphosphate hydrolases"/>
    <property type="match status" value="1"/>
</dbReference>
<name>A0A319B5B4_ASPVC</name>
<dbReference type="InterPro" id="IPR035994">
    <property type="entry name" value="Nucleoside_phosphorylase_sf"/>
</dbReference>
<dbReference type="RefSeq" id="XP_025561791.1">
    <property type="nucleotide sequence ID" value="XM_025711363.1"/>
</dbReference>
<dbReference type="GO" id="GO:0003824">
    <property type="term" value="F:catalytic activity"/>
    <property type="evidence" value="ECO:0007669"/>
    <property type="project" value="InterPro"/>
</dbReference>
<dbReference type="OrthoDB" id="194358at2759"/>
<evidence type="ECO:0000256" key="2">
    <source>
        <dbReference type="PROSITE-ProRule" id="PRU00023"/>
    </source>
</evidence>
<reference evidence="5" key="1">
    <citation type="submission" date="2016-12" db="EMBL/GenBank/DDBJ databases">
        <title>The genomes of Aspergillus section Nigri reveals drivers in fungal speciation.</title>
        <authorList>
            <consortium name="DOE Joint Genome Institute"/>
            <person name="Vesth T.C."/>
            <person name="Nybo J."/>
            <person name="Theobald S."/>
            <person name="Brandl J."/>
            <person name="Frisvad J.C."/>
            <person name="Nielsen K.F."/>
            <person name="Lyhne E.K."/>
            <person name="Kogle M.E."/>
            <person name="Kuo A."/>
            <person name="Riley R."/>
            <person name="Clum A."/>
            <person name="Nolan M."/>
            <person name="Lipzen A."/>
            <person name="Salamov A."/>
            <person name="Henrissat B."/>
            <person name="Wiebenga A."/>
            <person name="De Vries R.P."/>
            <person name="Grigoriev I.V."/>
            <person name="Mortensen U.H."/>
            <person name="Andersen M.R."/>
            <person name="Baker S.E."/>
        </authorList>
    </citation>
    <scope>NUCLEOTIDE SEQUENCE [LARGE SCALE GENOMIC DNA]</scope>
    <source>
        <strain evidence="5">CBS 113365</strain>
    </source>
</reference>
<keyword evidence="6" id="KW-1185">Reference proteome</keyword>
<dbReference type="InterPro" id="IPR027417">
    <property type="entry name" value="P-loop_NTPase"/>
</dbReference>
<dbReference type="GO" id="GO:0009116">
    <property type="term" value="P:nucleoside metabolic process"/>
    <property type="evidence" value="ECO:0007669"/>
    <property type="project" value="InterPro"/>
</dbReference>
<proteinExistence type="predicted"/>
<dbReference type="Pfam" id="PF01048">
    <property type="entry name" value="PNP_UDP_1"/>
    <property type="match status" value="1"/>
</dbReference>
<dbReference type="PROSITE" id="PS50088">
    <property type="entry name" value="ANK_REPEAT"/>
    <property type="match status" value="2"/>
</dbReference>
<feature type="domain" description="Nucleoside phosphorylase" evidence="3">
    <location>
        <begin position="15"/>
        <end position="306"/>
    </location>
</feature>
<organism evidence="5 6">
    <name type="scientific">Aspergillus vadensis (strain CBS 113365 / IMI 142717 / IBT 24658)</name>
    <dbReference type="NCBI Taxonomy" id="1448311"/>
    <lineage>
        <taxon>Eukaryota</taxon>
        <taxon>Fungi</taxon>
        <taxon>Dikarya</taxon>
        <taxon>Ascomycota</taxon>
        <taxon>Pezizomycotina</taxon>
        <taxon>Eurotiomycetes</taxon>
        <taxon>Eurotiomycetidae</taxon>
        <taxon>Eurotiales</taxon>
        <taxon>Aspergillaceae</taxon>
        <taxon>Aspergillus</taxon>
        <taxon>Aspergillus subgen. Circumdati</taxon>
    </lineage>
</organism>
<keyword evidence="1" id="KW-0677">Repeat</keyword>
<dbReference type="Proteomes" id="UP000248405">
    <property type="component" value="Unassembled WGS sequence"/>
</dbReference>
<dbReference type="PANTHER" id="PTHR10039:SF5">
    <property type="entry name" value="NACHT DOMAIN-CONTAINING PROTEIN"/>
    <property type="match status" value="1"/>
</dbReference>
<accession>A0A319B5B4</accession>
<dbReference type="Pfam" id="PF12796">
    <property type="entry name" value="Ank_2"/>
    <property type="match status" value="3"/>
</dbReference>
<dbReference type="SMART" id="SM00248">
    <property type="entry name" value="ANK"/>
    <property type="match status" value="9"/>
</dbReference>
<keyword evidence="2" id="KW-0040">ANK repeat</keyword>
<dbReference type="Gene3D" id="3.40.50.1580">
    <property type="entry name" value="Nucleoside phosphorylase domain"/>
    <property type="match status" value="1"/>
</dbReference>
<dbReference type="EMBL" id="KZ821628">
    <property type="protein sequence ID" value="PYH67997.1"/>
    <property type="molecule type" value="Genomic_DNA"/>
</dbReference>
<evidence type="ECO:0000313" key="6">
    <source>
        <dbReference type="Proteomes" id="UP000248405"/>
    </source>
</evidence>
<sequence>MPTEAFHHLSRAHFTIAIICPLPLEAEVAIPLFDTVYDRTVYEKYGPVRNDPNHYTLGRIGCYNVVLAHMGGCGKAESSSVASNIKQSYPGIELALLIGICGGVPYRTDVGPIQRRRDVFLGDVILSSAIIQYDLGKRLPHRFVRKNTLESNLGRASLQIRSFMTRLESRHGDLSKDQQGHLRTIQGSKDVPYPGIKSDILFKAEYKHRVRCLCMSDASGDQSVVDRRRVDSDGTPYIHIGRLASGDTVMCSAKDRDKISKREEVLGFEMEGAGVWDNIPCILIKGVSDYADSHKNDTWQYYAAASAAACMRALLDQNPIPNVTSSAGLAQDIIASQLNPRKRPAETSEDSSNEREKACLDVLTFPQAEYRLDEIMDPLNTTCTWVLERPEYKTWMSGEDLKSHGGFFWIKGKPGAGKSTLMKHLLSKAKQTGKDTIISSFFFHAQGVDLERSTVGMYRSLLHQLLSSTAVPSSAKQPYFSFAAKMLSQDDGINWTIRDLKHQLLSLIRLLNNRYVFFFIDALDECDQAEMEDMIPFLEHLGHSLNACDVHLRICLASRHYPQLNIERGIEWVLEYQQEHQGDMRKYVETKLKGGKSKMLQEIREEVCARASGVFLWVILVVRSLNDAFARGKIHAVRQRLDEIPDGLDELFTDMLTRDTEEIDDLIFCLRLILFAQRPLSKDEFYFGVMFTKNGLIKREGEWHIDPHIENFILNVSKGLVEITRTKARIVHFIHESVRDFLLRRDGFSKLQAGSSANTIGNAHNELVQVCFRYICQIRLIKAKEFPRHCVWPPLVWPPQVKNEYLNAETPFLNYAIHSLLPHSNAAEAGGTSQAAFLQAFSLSFEDFKHIRNALTLCHIRQYGSDVTVLYVLAELNLDHLIRLELLRTPQTWKQMGRYHSPMGAAVYLGNTLAIRALLGYNTSSDASVDNSLLEAGVIDRMKQYVVNSKRIKMKRGSMALYLVEYAIKRGHVAILKLLYLTGKIDLNHKLNCRSLPLICAIKCSKAEIVEFLLSCDRVTIASPTNALQAAITRGKRDVCSILLSLPCSLRWLDSYGGVAIHWAVTGNNGSTMRQLLELGCDVTLRDGTGRDALSHAAEQGKIEMMKILIESGVVDIDGKDGQGRTAFSWAAAPNSGMLKHSPDPKKCWDQLQKEAMYVLLSTGRVDVNSRDKHQWTPLLWAVQSNKPVAVDILLEASETEVDCRSVTGKTPLTVAAMCGHEAMLCKLLQSGRADVNSQDIFGRTPLSWAFYPSGISPRPSGQGLPPKSSRKWQYLVDGTSPHRAVPLLLDCPIIDASIPDSFGHPAWWWAQIFGISSPAVCEWVEEEDKKVMQLLIDHLSKKNMSNNNAVLPLDRETLKGEMQVVAASYTPCDY</sequence>
<evidence type="ECO:0000259" key="4">
    <source>
        <dbReference type="Pfam" id="PF24883"/>
    </source>
</evidence>
<dbReference type="SUPFAM" id="SSF53167">
    <property type="entry name" value="Purine and uridine phosphorylases"/>
    <property type="match status" value="1"/>
</dbReference>
<feature type="repeat" description="ANK" evidence="2">
    <location>
        <begin position="1208"/>
        <end position="1241"/>
    </location>
</feature>
<evidence type="ECO:0000259" key="3">
    <source>
        <dbReference type="Pfam" id="PF01048"/>
    </source>
</evidence>
<dbReference type="SUPFAM" id="SSF52540">
    <property type="entry name" value="P-loop containing nucleoside triphosphate hydrolases"/>
    <property type="match status" value="1"/>
</dbReference>
<protein>
    <submittedName>
        <fullName evidence="5">Uncharacterized protein</fullName>
    </submittedName>
</protein>
<dbReference type="InterPro" id="IPR002110">
    <property type="entry name" value="Ankyrin_rpt"/>
</dbReference>
<evidence type="ECO:0000256" key="1">
    <source>
        <dbReference type="ARBA" id="ARBA00022737"/>
    </source>
</evidence>
<feature type="domain" description="Nephrocystin 3-like N-terminal" evidence="4">
    <location>
        <begin position="382"/>
        <end position="559"/>
    </location>
</feature>
<evidence type="ECO:0000313" key="5">
    <source>
        <dbReference type="EMBL" id="PYH67997.1"/>
    </source>
</evidence>
<dbReference type="PROSITE" id="PS50297">
    <property type="entry name" value="ANK_REP_REGION"/>
    <property type="match status" value="1"/>
</dbReference>
<gene>
    <name evidence="5" type="ORF">BO88DRAFT_464878</name>
</gene>
<dbReference type="PANTHER" id="PTHR10039">
    <property type="entry name" value="AMELOGENIN"/>
    <property type="match status" value="1"/>
</dbReference>
<dbReference type="Pfam" id="PF24883">
    <property type="entry name" value="NPHP3_N"/>
    <property type="match status" value="1"/>
</dbReference>
<dbReference type="GeneID" id="37215955"/>
<dbReference type="SUPFAM" id="SSF48403">
    <property type="entry name" value="Ankyrin repeat"/>
    <property type="match status" value="1"/>
</dbReference>
<dbReference type="InterPro" id="IPR000845">
    <property type="entry name" value="Nucleoside_phosphorylase_d"/>
</dbReference>
<feature type="repeat" description="ANK" evidence="2">
    <location>
        <begin position="1056"/>
        <end position="1088"/>
    </location>
</feature>
<dbReference type="InterPro" id="IPR036770">
    <property type="entry name" value="Ankyrin_rpt-contain_sf"/>
</dbReference>